<sequence length="140" mass="16154">QPFLLPATLYNPRYLLMHLELSLSPERSTPHHEDLMKIMIWNCWGALDQEFRRNLRFLLTWNNPSILCLTKTRMANHTDLLMEFNYTDLIQVAAQGHSGGIVLLWRACDLVVYPVAVTSQEIHASVDVNDPRTQSQHPTT</sequence>
<feature type="non-terminal residue" evidence="1">
    <location>
        <position position="1"/>
    </location>
</feature>
<evidence type="ECO:0000313" key="1">
    <source>
        <dbReference type="EMBL" id="OIT19693.1"/>
    </source>
</evidence>
<dbReference type="Gramene" id="OIT19693">
    <property type="protein sequence ID" value="OIT19693"/>
    <property type="gene ID" value="A4A49_58802"/>
</dbReference>
<organism evidence="1 2">
    <name type="scientific">Nicotiana attenuata</name>
    <name type="common">Coyote tobacco</name>
    <dbReference type="NCBI Taxonomy" id="49451"/>
    <lineage>
        <taxon>Eukaryota</taxon>
        <taxon>Viridiplantae</taxon>
        <taxon>Streptophyta</taxon>
        <taxon>Embryophyta</taxon>
        <taxon>Tracheophyta</taxon>
        <taxon>Spermatophyta</taxon>
        <taxon>Magnoliopsida</taxon>
        <taxon>eudicotyledons</taxon>
        <taxon>Gunneridae</taxon>
        <taxon>Pentapetalae</taxon>
        <taxon>asterids</taxon>
        <taxon>lamiids</taxon>
        <taxon>Solanales</taxon>
        <taxon>Solanaceae</taxon>
        <taxon>Nicotianoideae</taxon>
        <taxon>Nicotianeae</taxon>
        <taxon>Nicotiana</taxon>
    </lineage>
</organism>
<proteinExistence type="predicted"/>
<dbReference type="AlphaFoldDB" id="A0A1J6JPI1"/>
<protein>
    <recommendedName>
        <fullName evidence="3">Endonuclease/exonuclease/phosphatase domain-containing protein</fullName>
    </recommendedName>
</protein>
<dbReference type="Gene3D" id="3.60.10.10">
    <property type="entry name" value="Endonuclease/exonuclease/phosphatase"/>
    <property type="match status" value="1"/>
</dbReference>
<comment type="caution">
    <text evidence="1">The sequence shown here is derived from an EMBL/GenBank/DDBJ whole genome shotgun (WGS) entry which is preliminary data.</text>
</comment>
<evidence type="ECO:0000313" key="2">
    <source>
        <dbReference type="Proteomes" id="UP000187609"/>
    </source>
</evidence>
<keyword evidence="2" id="KW-1185">Reference proteome</keyword>
<dbReference type="InterPro" id="IPR036691">
    <property type="entry name" value="Endo/exonu/phosph_ase_sf"/>
</dbReference>
<reference evidence="1" key="1">
    <citation type="submission" date="2016-11" db="EMBL/GenBank/DDBJ databases">
        <title>The genome of Nicotiana attenuata.</title>
        <authorList>
            <person name="Xu S."/>
            <person name="Brockmoeller T."/>
            <person name="Gaquerel E."/>
            <person name="Navarro A."/>
            <person name="Kuhl H."/>
            <person name="Gase K."/>
            <person name="Ling Z."/>
            <person name="Zhou W."/>
            <person name="Kreitzer C."/>
            <person name="Stanke M."/>
            <person name="Tang H."/>
            <person name="Lyons E."/>
            <person name="Pandey P."/>
            <person name="Pandey S.P."/>
            <person name="Timmermann B."/>
            <person name="Baldwin I.T."/>
        </authorList>
    </citation>
    <scope>NUCLEOTIDE SEQUENCE [LARGE SCALE GENOMIC DNA]</scope>
    <source>
        <strain evidence="1">UT</strain>
    </source>
</reference>
<accession>A0A1J6JPI1</accession>
<evidence type="ECO:0008006" key="3">
    <source>
        <dbReference type="Google" id="ProtNLM"/>
    </source>
</evidence>
<dbReference type="EMBL" id="MJEQ01006411">
    <property type="protein sequence ID" value="OIT19693.1"/>
    <property type="molecule type" value="Genomic_DNA"/>
</dbReference>
<dbReference type="SUPFAM" id="SSF56219">
    <property type="entry name" value="DNase I-like"/>
    <property type="match status" value="1"/>
</dbReference>
<gene>
    <name evidence="1" type="ORF">A4A49_58802</name>
</gene>
<dbReference type="PANTHER" id="PTHR35218:SF7">
    <property type="entry name" value="ENDONUCLEASE_EXONUCLEASE_PHOSPHATASE"/>
    <property type="match status" value="1"/>
</dbReference>
<dbReference type="PANTHER" id="PTHR35218">
    <property type="entry name" value="RNASE H DOMAIN-CONTAINING PROTEIN"/>
    <property type="match status" value="1"/>
</dbReference>
<dbReference type="Proteomes" id="UP000187609">
    <property type="component" value="Unassembled WGS sequence"/>
</dbReference>
<name>A0A1J6JPI1_NICAT</name>